<dbReference type="Pfam" id="PF08240">
    <property type="entry name" value="ADH_N"/>
    <property type="match status" value="1"/>
</dbReference>
<accession>A0AAU7D042</accession>
<dbReference type="PANTHER" id="PTHR43401:SF2">
    <property type="entry name" value="L-THREONINE 3-DEHYDROGENASE"/>
    <property type="match status" value="1"/>
</dbReference>
<keyword evidence="1" id="KW-0560">Oxidoreductase</keyword>
<evidence type="ECO:0000313" key="4">
    <source>
        <dbReference type="EMBL" id="XBH10821.1"/>
    </source>
</evidence>
<dbReference type="RefSeq" id="WP_348268312.1">
    <property type="nucleotide sequence ID" value="NZ_CP121194.1"/>
</dbReference>
<dbReference type="GO" id="GO:0016491">
    <property type="term" value="F:oxidoreductase activity"/>
    <property type="evidence" value="ECO:0007669"/>
    <property type="project" value="UniProtKB-KW"/>
</dbReference>
<dbReference type="SUPFAM" id="SSF51735">
    <property type="entry name" value="NAD(P)-binding Rossmann-fold domains"/>
    <property type="match status" value="1"/>
</dbReference>
<dbReference type="EMBL" id="CP121194">
    <property type="protein sequence ID" value="XBH10821.1"/>
    <property type="molecule type" value="Genomic_DNA"/>
</dbReference>
<evidence type="ECO:0000259" key="3">
    <source>
        <dbReference type="Pfam" id="PF08240"/>
    </source>
</evidence>
<sequence length="333" mass="35657">MKAFRMEGPGVATIAEVPDAVAQAGEALLRVKMVGMCGTDLNTFRGRNAMVAFPRVPGHEVAAEIVEGGGELAAGTQVTISPYTSCGRCPSCRRGRVNACQFNETMGVQRDGAMTEYISVPVEKLYAATLSIKELCLVEPLTVGFHATARGRVTAEDTVAVFGCGGVGLGAIAAAAFRGAETIAIDMDDAKLEIARKAGANHLIHSKNEDLHERLAEITDGHGPDVMIEAIGLPQTFRAAVEEVAFTGRVVYIGYAKEPVAYETRLFVQKELDILGSRNALPEDFREVIRMLEAGRFPVEDAVSAVVPMEEAARMLGEWSDAPGKFTKIMVKI</sequence>
<accession>A0AAU7D934</accession>
<protein>
    <submittedName>
        <fullName evidence="5">Zinc-binding alcohol dehydrogenase family protein</fullName>
    </submittedName>
</protein>
<name>A0AAU7D934_9BACT</name>
<dbReference type="InterPro" id="IPR050129">
    <property type="entry name" value="Zn_alcohol_dh"/>
</dbReference>
<dbReference type="KEGG" id="epl:P4G45_03585"/>
<evidence type="ECO:0000259" key="2">
    <source>
        <dbReference type="Pfam" id="PF00107"/>
    </source>
</evidence>
<dbReference type="Gene3D" id="3.90.180.10">
    <property type="entry name" value="Medium-chain alcohol dehydrogenases, catalytic domain"/>
    <property type="match status" value="1"/>
</dbReference>
<dbReference type="SUPFAM" id="SSF50129">
    <property type="entry name" value="GroES-like"/>
    <property type="match status" value="1"/>
</dbReference>
<proteinExistence type="predicted"/>
<dbReference type="AlphaFoldDB" id="A0AAU7D934"/>
<dbReference type="Pfam" id="PF00107">
    <property type="entry name" value="ADH_zinc_N"/>
    <property type="match status" value="1"/>
</dbReference>
<dbReference type="InterPro" id="IPR013149">
    <property type="entry name" value="ADH-like_C"/>
</dbReference>
<reference evidence="5" key="1">
    <citation type="submission" date="2023-03" db="EMBL/GenBank/DDBJ databases">
        <title>Edaphobacter sp.</title>
        <authorList>
            <person name="Huber K.J."/>
            <person name="Papendorf J."/>
            <person name="Pilke C."/>
            <person name="Bunk B."/>
            <person name="Sproeer C."/>
            <person name="Pester M."/>
        </authorList>
    </citation>
    <scope>NUCLEOTIDE SEQUENCE</scope>
    <source>
        <strain evidence="4">DSM 109919</strain>
        <strain evidence="5">DSM 109920</strain>
    </source>
</reference>
<evidence type="ECO:0000256" key="1">
    <source>
        <dbReference type="ARBA" id="ARBA00023002"/>
    </source>
</evidence>
<dbReference type="InterPro" id="IPR013154">
    <property type="entry name" value="ADH-like_N"/>
</dbReference>
<feature type="domain" description="Alcohol dehydrogenase-like C-terminal" evidence="2">
    <location>
        <begin position="166"/>
        <end position="293"/>
    </location>
</feature>
<dbReference type="EMBL" id="CP121195">
    <property type="protein sequence ID" value="XBH14249.1"/>
    <property type="molecule type" value="Genomic_DNA"/>
</dbReference>
<dbReference type="InterPro" id="IPR036291">
    <property type="entry name" value="NAD(P)-bd_dom_sf"/>
</dbReference>
<organism evidence="5">
    <name type="scientific">Edaphobacter paludis</name>
    <dbReference type="NCBI Taxonomy" id="3035702"/>
    <lineage>
        <taxon>Bacteria</taxon>
        <taxon>Pseudomonadati</taxon>
        <taxon>Acidobacteriota</taxon>
        <taxon>Terriglobia</taxon>
        <taxon>Terriglobales</taxon>
        <taxon>Acidobacteriaceae</taxon>
        <taxon>Edaphobacter</taxon>
    </lineage>
</organism>
<evidence type="ECO:0000313" key="5">
    <source>
        <dbReference type="EMBL" id="XBH14249.1"/>
    </source>
</evidence>
<dbReference type="CDD" id="cd08261">
    <property type="entry name" value="Zn_ADH7"/>
    <property type="match status" value="1"/>
</dbReference>
<dbReference type="PANTHER" id="PTHR43401">
    <property type="entry name" value="L-THREONINE 3-DEHYDROGENASE"/>
    <property type="match status" value="1"/>
</dbReference>
<dbReference type="Gene3D" id="3.40.50.720">
    <property type="entry name" value="NAD(P)-binding Rossmann-like Domain"/>
    <property type="match status" value="1"/>
</dbReference>
<gene>
    <name evidence="4" type="ORF">P4G45_03585</name>
    <name evidence="5" type="ORF">P8936_03550</name>
</gene>
<feature type="domain" description="Alcohol dehydrogenase-like N-terminal" evidence="3">
    <location>
        <begin position="24"/>
        <end position="126"/>
    </location>
</feature>
<dbReference type="InterPro" id="IPR011032">
    <property type="entry name" value="GroES-like_sf"/>
</dbReference>